<protein>
    <submittedName>
        <fullName evidence="2">Uncharacterized protein</fullName>
    </submittedName>
</protein>
<evidence type="ECO:0000313" key="3">
    <source>
        <dbReference type="Proteomes" id="UP000559256"/>
    </source>
</evidence>
<sequence>MSSTRPKRAGSDSQPAAHGSKKARADIQDGGTTTSDDTVKTSLDIPLGSQLPGIQNALQIAAAISKSEFIPVIHWLLPIL</sequence>
<reference evidence="2 3" key="1">
    <citation type="journal article" date="2020" name="ISME J.">
        <title>Uncovering the hidden diversity of litter-decomposition mechanisms in mushroom-forming fungi.</title>
        <authorList>
            <person name="Floudas D."/>
            <person name="Bentzer J."/>
            <person name="Ahren D."/>
            <person name="Johansson T."/>
            <person name="Persson P."/>
            <person name="Tunlid A."/>
        </authorList>
    </citation>
    <scope>NUCLEOTIDE SEQUENCE [LARGE SCALE GENOMIC DNA]</scope>
    <source>
        <strain evidence="2 3">CBS 291.85</strain>
    </source>
</reference>
<comment type="caution">
    <text evidence="2">The sequence shown here is derived from an EMBL/GenBank/DDBJ whole genome shotgun (WGS) entry which is preliminary data.</text>
</comment>
<name>A0A8H5GW48_9AGAR</name>
<proteinExistence type="predicted"/>
<evidence type="ECO:0000256" key="1">
    <source>
        <dbReference type="SAM" id="MobiDB-lite"/>
    </source>
</evidence>
<accession>A0A8H5GW48</accession>
<feature type="region of interest" description="Disordered" evidence="1">
    <location>
        <begin position="1"/>
        <end position="43"/>
    </location>
</feature>
<keyword evidence="3" id="KW-1185">Reference proteome</keyword>
<dbReference type="AlphaFoldDB" id="A0A8H5GW48"/>
<evidence type="ECO:0000313" key="2">
    <source>
        <dbReference type="EMBL" id="KAF5372077.1"/>
    </source>
</evidence>
<organism evidence="2 3">
    <name type="scientific">Tetrapyrgos nigripes</name>
    <dbReference type="NCBI Taxonomy" id="182062"/>
    <lineage>
        <taxon>Eukaryota</taxon>
        <taxon>Fungi</taxon>
        <taxon>Dikarya</taxon>
        <taxon>Basidiomycota</taxon>
        <taxon>Agaricomycotina</taxon>
        <taxon>Agaricomycetes</taxon>
        <taxon>Agaricomycetidae</taxon>
        <taxon>Agaricales</taxon>
        <taxon>Marasmiineae</taxon>
        <taxon>Marasmiaceae</taxon>
        <taxon>Tetrapyrgos</taxon>
    </lineage>
</organism>
<gene>
    <name evidence="2" type="ORF">D9758_005090</name>
</gene>
<dbReference type="Proteomes" id="UP000559256">
    <property type="component" value="Unassembled WGS sequence"/>
</dbReference>
<dbReference type="EMBL" id="JAACJM010000006">
    <property type="protein sequence ID" value="KAF5372077.1"/>
    <property type="molecule type" value="Genomic_DNA"/>
</dbReference>